<protein>
    <submittedName>
        <fullName evidence="1">Uncharacterized protein</fullName>
    </submittedName>
</protein>
<dbReference type="EMBL" id="CP043026">
    <property type="protein sequence ID" value="QEH62023.1"/>
    <property type="molecule type" value="Genomic_DNA"/>
</dbReference>
<proteinExistence type="predicted"/>
<dbReference type="RefSeq" id="WP_166508394.1">
    <property type="nucleotide sequence ID" value="NZ_CP043026.1"/>
</dbReference>
<gene>
    <name evidence="1" type="ORF">SCHIN_v1c08280</name>
</gene>
<evidence type="ECO:0000313" key="1">
    <source>
        <dbReference type="EMBL" id="QEH62023.1"/>
    </source>
</evidence>
<evidence type="ECO:0000313" key="2">
    <source>
        <dbReference type="Proteomes" id="UP000323144"/>
    </source>
</evidence>
<accession>A0A5B9Y5E8</accession>
<sequence>MNITNKIPLTNKPYKTFINDVLAYTKDYNFVIGEGPLPKALKNDEKFLQKMYNWATQIVEELSLPYFLQDEKEIELDESVIEVTMEVSKETENFKLFKNVCWFTVMLLDYSQMEKFEKVDFVYLVSEVFKANGFVGSELDQYYSDFEAFLGVLRDSLVERGRIPAKVNLDKFVDKFGKFLKMANENTKHATIQNETQNHGGLVGSVIGFAKKQSLKKQIKENFLSIGVEDILQDFITEYLVYIILDYFESPQAKALLV</sequence>
<name>A0A5B9Y5E8_9MOLU</name>
<dbReference type="Proteomes" id="UP000323144">
    <property type="component" value="Chromosome"/>
</dbReference>
<dbReference type="KEGG" id="schi:SCHIN_v1c08280"/>
<keyword evidence="2" id="KW-1185">Reference proteome</keyword>
<dbReference type="AlphaFoldDB" id="A0A5B9Y5E8"/>
<reference evidence="1 2" key="1">
    <citation type="submission" date="2019-08" db="EMBL/GenBank/DDBJ databases">
        <title>Complete genome sequence of Spiroplasma chinense CCH (DSM 19755).</title>
        <authorList>
            <person name="Shen H.-Y."/>
            <person name="Lin Y.-C."/>
            <person name="Chou L."/>
            <person name="Kuo C.-H."/>
        </authorList>
    </citation>
    <scope>NUCLEOTIDE SEQUENCE [LARGE SCALE GENOMIC DNA]</scope>
    <source>
        <strain evidence="1 2">CCH</strain>
    </source>
</reference>
<organism evidence="1 2">
    <name type="scientific">Spiroplasma chinense</name>
    <dbReference type="NCBI Taxonomy" id="216932"/>
    <lineage>
        <taxon>Bacteria</taxon>
        <taxon>Bacillati</taxon>
        <taxon>Mycoplasmatota</taxon>
        <taxon>Mollicutes</taxon>
        <taxon>Entomoplasmatales</taxon>
        <taxon>Spiroplasmataceae</taxon>
        <taxon>Spiroplasma</taxon>
    </lineage>
</organism>